<evidence type="ECO:0000313" key="2">
    <source>
        <dbReference type="Proteomes" id="UP001151760"/>
    </source>
</evidence>
<protein>
    <submittedName>
        <fullName evidence="1">Uncharacterized protein</fullName>
    </submittedName>
</protein>
<evidence type="ECO:0000313" key="1">
    <source>
        <dbReference type="EMBL" id="GJS71336.1"/>
    </source>
</evidence>
<comment type="caution">
    <text evidence="1">The sequence shown here is derived from an EMBL/GenBank/DDBJ whole genome shotgun (WGS) entry which is preliminary data.</text>
</comment>
<sequence>MEEVGCLRCLVSSVSFVTSLSFSTTGGGIGGPSYETPLRVVIALASFLGFGMVLLGKELEVEGVVTTKAFHIDSSFGSFLDSQSLS</sequence>
<gene>
    <name evidence="1" type="ORF">Tco_0704177</name>
</gene>
<name>A0ABQ4Y1E6_9ASTR</name>
<keyword evidence="2" id="KW-1185">Reference proteome</keyword>
<reference evidence="1" key="2">
    <citation type="submission" date="2022-01" db="EMBL/GenBank/DDBJ databases">
        <authorList>
            <person name="Yamashiro T."/>
            <person name="Shiraishi A."/>
            <person name="Satake H."/>
            <person name="Nakayama K."/>
        </authorList>
    </citation>
    <scope>NUCLEOTIDE SEQUENCE</scope>
</reference>
<dbReference type="Proteomes" id="UP001151760">
    <property type="component" value="Unassembled WGS sequence"/>
</dbReference>
<reference evidence="1" key="1">
    <citation type="journal article" date="2022" name="Int. J. Mol. Sci.">
        <title>Draft Genome of Tanacetum Coccineum: Genomic Comparison of Closely Related Tanacetum-Family Plants.</title>
        <authorList>
            <person name="Yamashiro T."/>
            <person name="Shiraishi A."/>
            <person name="Nakayama K."/>
            <person name="Satake H."/>
        </authorList>
    </citation>
    <scope>NUCLEOTIDE SEQUENCE</scope>
</reference>
<accession>A0ABQ4Y1E6</accession>
<dbReference type="EMBL" id="BQNB010009999">
    <property type="protein sequence ID" value="GJS71336.1"/>
    <property type="molecule type" value="Genomic_DNA"/>
</dbReference>
<proteinExistence type="predicted"/>
<organism evidence="1 2">
    <name type="scientific">Tanacetum coccineum</name>
    <dbReference type="NCBI Taxonomy" id="301880"/>
    <lineage>
        <taxon>Eukaryota</taxon>
        <taxon>Viridiplantae</taxon>
        <taxon>Streptophyta</taxon>
        <taxon>Embryophyta</taxon>
        <taxon>Tracheophyta</taxon>
        <taxon>Spermatophyta</taxon>
        <taxon>Magnoliopsida</taxon>
        <taxon>eudicotyledons</taxon>
        <taxon>Gunneridae</taxon>
        <taxon>Pentapetalae</taxon>
        <taxon>asterids</taxon>
        <taxon>campanulids</taxon>
        <taxon>Asterales</taxon>
        <taxon>Asteraceae</taxon>
        <taxon>Asteroideae</taxon>
        <taxon>Anthemideae</taxon>
        <taxon>Anthemidinae</taxon>
        <taxon>Tanacetum</taxon>
    </lineage>
</organism>